<gene>
    <name evidence="2" type="ORF">M404DRAFT_516767</name>
</gene>
<reference evidence="2 3" key="1">
    <citation type="submission" date="2014-04" db="EMBL/GenBank/DDBJ databases">
        <authorList>
            <consortium name="DOE Joint Genome Institute"/>
            <person name="Kuo A."/>
            <person name="Kohler A."/>
            <person name="Costa M.D."/>
            <person name="Nagy L.G."/>
            <person name="Floudas D."/>
            <person name="Copeland A."/>
            <person name="Barry K.W."/>
            <person name="Cichocki N."/>
            <person name="Veneault-Fourrey C."/>
            <person name="LaButti K."/>
            <person name="Lindquist E.A."/>
            <person name="Lipzen A."/>
            <person name="Lundell T."/>
            <person name="Morin E."/>
            <person name="Murat C."/>
            <person name="Sun H."/>
            <person name="Tunlid A."/>
            <person name="Henrissat B."/>
            <person name="Grigoriev I.V."/>
            <person name="Hibbett D.S."/>
            <person name="Martin F."/>
            <person name="Nordberg H.P."/>
            <person name="Cantor M.N."/>
            <person name="Hua S.X."/>
        </authorList>
    </citation>
    <scope>NUCLEOTIDE SEQUENCE [LARGE SCALE GENOMIC DNA]</scope>
    <source>
        <strain evidence="2 3">Marx 270</strain>
    </source>
</reference>
<feature type="compositionally biased region" description="Polar residues" evidence="1">
    <location>
        <begin position="320"/>
        <end position="336"/>
    </location>
</feature>
<evidence type="ECO:0000256" key="1">
    <source>
        <dbReference type="SAM" id="MobiDB-lite"/>
    </source>
</evidence>
<dbReference type="EMBL" id="KN831967">
    <property type="protein sequence ID" value="KIO05243.1"/>
    <property type="molecule type" value="Genomic_DNA"/>
</dbReference>
<keyword evidence="3" id="KW-1185">Reference proteome</keyword>
<feature type="compositionally biased region" description="Polar residues" evidence="1">
    <location>
        <begin position="360"/>
        <end position="374"/>
    </location>
</feature>
<protein>
    <submittedName>
        <fullName evidence="2">Uncharacterized protein</fullName>
    </submittedName>
</protein>
<proteinExistence type="predicted"/>
<evidence type="ECO:0000313" key="3">
    <source>
        <dbReference type="Proteomes" id="UP000054217"/>
    </source>
</evidence>
<dbReference type="Proteomes" id="UP000054217">
    <property type="component" value="Unassembled WGS sequence"/>
</dbReference>
<dbReference type="AlphaFoldDB" id="A0A0C3J868"/>
<feature type="region of interest" description="Disordered" evidence="1">
    <location>
        <begin position="173"/>
        <end position="417"/>
    </location>
</feature>
<accession>A0A0C3J868</accession>
<dbReference type="OrthoDB" id="2659335at2759"/>
<dbReference type="HOGENOM" id="CLU_605686_0_0_1"/>
<sequence>METSLITFPLLGACAIDDFHAVSGPHLHRTVVELPTELGNVVERVLKVLSAGLEHRPYPAPIPTELLFGICHALHGNGDADGPVLSIMPRVLSKLRPWRLLDEKIRCTSRGLHALALELANIRQEGAPRQATSKEASIYPPHQNVEGIHLEQTEKENPKPLEMTALSRNEDIPWPGLADTPSYRAVINPSHKSKPRLSISPRSINSRLPHRRTSSSEYRSGCAACRQPRGSSASPPQSPLGEREPISNTRTGAPFAGRASALSECQYPKKPSSMRRTDIDENTPPPLPRRASINSGLGLQHPRTPAKASFTSPRPCMTSRVRSPSTTTASKPQTYPSHPRTHEIGSHQNEGVSRRASGRAPSNSCRPKTQNVSHAQIRRVGAFTVSESGFRGRSPGTTAELQDRTNRLSSASDSRRRTSMCIDRRFFRQSLQPVRRISAGDPKCNYAGVALH</sequence>
<evidence type="ECO:0000313" key="2">
    <source>
        <dbReference type="EMBL" id="KIO05243.1"/>
    </source>
</evidence>
<dbReference type="InParanoid" id="A0A0C3J868"/>
<reference evidence="3" key="2">
    <citation type="submission" date="2015-01" db="EMBL/GenBank/DDBJ databases">
        <title>Evolutionary Origins and Diversification of the Mycorrhizal Mutualists.</title>
        <authorList>
            <consortium name="DOE Joint Genome Institute"/>
            <consortium name="Mycorrhizal Genomics Consortium"/>
            <person name="Kohler A."/>
            <person name="Kuo A."/>
            <person name="Nagy L.G."/>
            <person name="Floudas D."/>
            <person name="Copeland A."/>
            <person name="Barry K.W."/>
            <person name="Cichocki N."/>
            <person name="Veneault-Fourrey C."/>
            <person name="LaButti K."/>
            <person name="Lindquist E.A."/>
            <person name="Lipzen A."/>
            <person name="Lundell T."/>
            <person name="Morin E."/>
            <person name="Murat C."/>
            <person name="Riley R."/>
            <person name="Ohm R."/>
            <person name="Sun H."/>
            <person name="Tunlid A."/>
            <person name="Henrissat B."/>
            <person name="Grigoriev I.V."/>
            <person name="Hibbett D.S."/>
            <person name="Martin F."/>
        </authorList>
    </citation>
    <scope>NUCLEOTIDE SEQUENCE [LARGE SCALE GENOMIC DNA]</scope>
    <source>
        <strain evidence="3">Marx 270</strain>
    </source>
</reference>
<name>A0A0C3J868_PISTI</name>
<organism evidence="2 3">
    <name type="scientific">Pisolithus tinctorius Marx 270</name>
    <dbReference type="NCBI Taxonomy" id="870435"/>
    <lineage>
        <taxon>Eukaryota</taxon>
        <taxon>Fungi</taxon>
        <taxon>Dikarya</taxon>
        <taxon>Basidiomycota</taxon>
        <taxon>Agaricomycotina</taxon>
        <taxon>Agaricomycetes</taxon>
        <taxon>Agaricomycetidae</taxon>
        <taxon>Boletales</taxon>
        <taxon>Sclerodermatineae</taxon>
        <taxon>Pisolithaceae</taxon>
        <taxon>Pisolithus</taxon>
    </lineage>
</organism>